<reference evidence="3" key="1">
    <citation type="submission" date="2019-03" db="EMBL/GenBank/DDBJ databases">
        <title>Evidence of extensive intraspecific noncoding reshuffling in a 169kb mitochondrial genome of basidiomycete fungus.</title>
        <authorList>
            <person name="Lee H.-H."/>
            <person name="Ke H.-M."/>
            <person name="Lin C.-Y.I."/>
            <person name="Lee T.J."/>
            <person name="Chung C.-L."/>
            <person name="Tsai I.J."/>
        </authorList>
    </citation>
    <scope>NUCLEOTIDE SEQUENCE</scope>
    <source>
        <strain evidence="3">MF3/22</strain>
    </source>
</reference>
<keyword evidence="3" id="KW-0378">Hydrolase</keyword>
<dbReference type="PANTHER" id="PTHR36181">
    <property type="entry name" value="INTRON-ENCODED ENDONUCLEASE AI3-RELATED"/>
    <property type="match status" value="1"/>
</dbReference>
<dbReference type="InterPro" id="IPR051289">
    <property type="entry name" value="LAGLIDADG_Endonuclease"/>
</dbReference>
<comment type="function">
    <text evidence="1">Mitochondrial DNA endonuclease involved in intron homing.</text>
</comment>
<dbReference type="InterPro" id="IPR004860">
    <property type="entry name" value="LAGLIDADG_dom"/>
</dbReference>
<sequence>MTTSLVTSLPFIVKSETNNAPNDFNYNKFKQYYLIIYGSEALYNIKDDFLNWFIGFTEGDGSFIISKTKNNALQFVITQSTEDVNILYYIQKTLGFGKVIKQGKRTSRFIVQDLKNIFLLILLFNGNIILPTRKIKFKIFLDNFNNKISKGKIKILSFLPNLNNIIILKYINSNILPSLTNSWLSGFTDAEGCFTVSFLSKPSNAFSLRYILSQKGDENLPILSHFVLLFKGGVLEAHSAKSNYSYIFSGKDCCYKIYNYFKNFPLKTKKAISLDLWQKIHNKINNKEHLNPLLRQELIKMGKQVNSIKRKSK</sequence>
<gene>
    <name evidence="3" type="ORF">Fomme_000059</name>
</gene>
<geneLocation type="mitochondrion" evidence="3"/>
<protein>
    <submittedName>
        <fullName evidence="3">LAGLIDADG homing endonuclease</fullName>
    </submittedName>
</protein>
<dbReference type="SUPFAM" id="SSF55608">
    <property type="entry name" value="Homing endonucleases"/>
    <property type="match status" value="2"/>
</dbReference>
<name>A0A5B9RK54_9AGAM</name>
<feature type="domain" description="Homing endonuclease LAGLIDADG" evidence="2">
    <location>
        <begin position="54"/>
        <end position="141"/>
    </location>
</feature>
<keyword evidence="3" id="KW-0496">Mitochondrion</keyword>
<dbReference type="AlphaFoldDB" id="A0A5B9RK54"/>
<keyword evidence="3" id="KW-0255">Endonuclease</keyword>
<dbReference type="InterPro" id="IPR027434">
    <property type="entry name" value="Homing_endonucl"/>
</dbReference>
<dbReference type="EMBL" id="MK623258">
    <property type="protein sequence ID" value="QEG57057.1"/>
    <property type="molecule type" value="Genomic_DNA"/>
</dbReference>
<feature type="domain" description="Homing endonuclease LAGLIDADG" evidence="2">
    <location>
        <begin position="184"/>
        <end position="281"/>
    </location>
</feature>
<dbReference type="Gene3D" id="3.10.28.10">
    <property type="entry name" value="Homing endonucleases"/>
    <property type="match status" value="2"/>
</dbReference>
<dbReference type="Pfam" id="PF00961">
    <property type="entry name" value="LAGLIDADG_1"/>
    <property type="match status" value="2"/>
</dbReference>
<dbReference type="GO" id="GO:0005739">
    <property type="term" value="C:mitochondrion"/>
    <property type="evidence" value="ECO:0007669"/>
    <property type="project" value="UniProtKB-ARBA"/>
</dbReference>
<proteinExistence type="predicted"/>
<evidence type="ECO:0000256" key="1">
    <source>
        <dbReference type="ARBA" id="ARBA00002670"/>
    </source>
</evidence>
<dbReference type="GO" id="GO:0004519">
    <property type="term" value="F:endonuclease activity"/>
    <property type="evidence" value="ECO:0007669"/>
    <property type="project" value="UniProtKB-KW"/>
</dbReference>
<organism evidence="3">
    <name type="scientific">Fomitiporia mediterranea</name>
    <dbReference type="NCBI Taxonomy" id="208960"/>
    <lineage>
        <taxon>Eukaryota</taxon>
        <taxon>Fungi</taxon>
        <taxon>Dikarya</taxon>
        <taxon>Basidiomycota</taxon>
        <taxon>Agaricomycotina</taxon>
        <taxon>Agaricomycetes</taxon>
        <taxon>Hymenochaetales</taxon>
        <taxon>Hymenochaetaceae</taxon>
        <taxon>Fomitiporia</taxon>
    </lineage>
</organism>
<evidence type="ECO:0000313" key="3">
    <source>
        <dbReference type="EMBL" id="QEG57057.1"/>
    </source>
</evidence>
<dbReference type="PANTHER" id="PTHR36181:SF4">
    <property type="entry name" value="LAGLIDADG ENDONUCLEASE"/>
    <property type="match status" value="1"/>
</dbReference>
<keyword evidence="3" id="KW-0540">Nuclease</keyword>
<accession>A0A5B9RK54</accession>
<evidence type="ECO:0000259" key="2">
    <source>
        <dbReference type="Pfam" id="PF00961"/>
    </source>
</evidence>